<feature type="domain" description="Glycosyltransferase 61 catalytic" evidence="9">
    <location>
        <begin position="116"/>
        <end position="317"/>
    </location>
</feature>
<evidence type="ECO:0000259" key="9">
    <source>
        <dbReference type="Pfam" id="PF04577"/>
    </source>
</evidence>
<dbReference type="EMBL" id="JAFNEN010000412">
    <property type="protein sequence ID" value="KAG8183652.1"/>
    <property type="molecule type" value="Genomic_DNA"/>
</dbReference>
<keyword evidence="6" id="KW-0472">Membrane</keyword>
<sequence>MSPILTHLAMFLSLILAVSSAPVCSGKTNCGRSESQISSYPGHWPANYCKIKNVVFSTGDRVLRVNGNPEDLDKCQKVKDVWKFETNAQDMDNVVCDQVFTRGHFFTTYYFHGSNYFHLHYDTMLPLFMALHQDINKLSSGAKDVTLLPGIEMSRGEGIDWNTDAFDDQSSYWMQLLQMLSKPHRLLPLDRRLAGINKTICFDEAFFGTPKVDFSSPEVLHSYADFVKKSFAIKPTKSADKTGKPKIGLIHRDGRRKILNENELAKSVSSIASVEIVDFSHMSVKEQIQKVQQYNVLIGMNGAGLVNALYLPKTSVAVQLVPYKAQLNVEEFANLLKTRGPYLEWHNNHPELDRRIPEDIFRNGADTIVDVNEFSEIANKAIQLYKENQQKTSAAL</sequence>
<dbReference type="GO" id="GO:0016757">
    <property type="term" value="F:glycosyltransferase activity"/>
    <property type="evidence" value="ECO:0007669"/>
    <property type="project" value="UniProtKB-KW"/>
</dbReference>
<dbReference type="AlphaFoldDB" id="A0AAV6UGZ6"/>
<keyword evidence="11" id="KW-1185">Reference proteome</keyword>
<gene>
    <name evidence="10" type="ORF">JTE90_005638</name>
</gene>
<comment type="caution">
    <text evidence="10">The sequence shown here is derived from an EMBL/GenBank/DDBJ whole genome shotgun (WGS) entry which is preliminary data.</text>
</comment>
<keyword evidence="8" id="KW-0732">Signal</keyword>
<dbReference type="Proteomes" id="UP000827092">
    <property type="component" value="Unassembled WGS sequence"/>
</dbReference>
<dbReference type="PANTHER" id="PTHR20961:SF38">
    <property type="entry name" value="PROTEIN O-LINKED-MANNOSE BETA-1,4-N-ACETYLGLUCOSAMINYLTRANSFERASE 2"/>
    <property type="match status" value="1"/>
</dbReference>
<organism evidence="10 11">
    <name type="scientific">Oedothorax gibbosus</name>
    <dbReference type="NCBI Taxonomy" id="931172"/>
    <lineage>
        <taxon>Eukaryota</taxon>
        <taxon>Metazoa</taxon>
        <taxon>Ecdysozoa</taxon>
        <taxon>Arthropoda</taxon>
        <taxon>Chelicerata</taxon>
        <taxon>Arachnida</taxon>
        <taxon>Araneae</taxon>
        <taxon>Araneomorphae</taxon>
        <taxon>Entelegynae</taxon>
        <taxon>Araneoidea</taxon>
        <taxon>Linyphiidae</taxon>
        <taxon>Erigoninae</taxon>
        <taxon>Oedothorax</taxon>
    </lineage>
</organism>
<evidence type="ECO:0000256" key="3">
    <source>
        <dbReference type="ARBA" id="ARBA00022679"/>
    </source>
</evidence>
<evidence type="ECO:0000313" key="11">
    <source>
        <dbReference type="Proteomes" id="UP000827092"/>
    </source>
</evidence>
<name>A0AAV6UGZ6_9ARAC</name>
<comment type="subcellular location">
    <subcellularLocation>
        <location evidence="1">Membrane</location>
        <topology evidence="1">Single-pass membrane protein</topology>
    </subcellularLocation>
</comment>
<dbReference type="InterPro" id="IPR049625">
    <property type="entry name" value="Glyco_transf_61_cat"/>
</dbReference>
<protein>
    <recommendedName>
        <fullName evidence="9">Glycosyltransferase 61 catalytic domain-containing protein</fullName>
    </recommendedName>
</protein>
<keyword evidence="3" id="KW-0808">Transferase</keyword>
<evidence type="ECO:0000256" key="1">
    <source>
        <dbReference type="ARBA" id="ARBA00004167"/>
    </source>
</evidence>
<dbReference type="InterPro" id="IPR007657">
    <property type="entry name" value="Glycosyltransferase_61"/>
</dbReference>
<feature type="chain" id="PRO_5043395030" description="Glycosyltransferase 61 catalytic domain-containing protein" evidence="8">
    <location>
        <begin position="21"/>
        <end position="396"/>
    </location>
</feature>
<keyword evidence="4" id="KW-0812">Transmembrane</keyword>
<evidence type="ECO:0000256" key="6">
    <source>
        <dbReference type="ARBA" id="ARBA00023136"/>
    </source>
</evidence>
<dbReference type="GO" id="GO:0016020">
    <property type="term" value="C:membrane"/>
    <property type="evidence" value="ECO:0007669"/>
    <property type="project" value="UniProtKB-SubCell"/>
</dbReference>
<feature type="signal peptide" evidence="8">
    <location>
        <begin position="1"/>
        <end position="20"/>
    </location>
</feature>
<keyword evidence="7" id="KW-0325">Glycoprotein</keyword>
<evidence type="ECO:0000313" key="10">
    <source>
        <dbReference type="EMBL" id="KAG8183652.1"/>
    </source>
</evidence>
<evidence type="ECO:0000256" key="2">
    <source>
        <dbReference type="ARBA" id="ARBA00022676"/>
    </source>
</evidence>
<evidence type="ECO:0000256" key="7">
    <source>
        <dbReference type="ARBA" id="ARBA00023180"/>
    </source>
</evidence>
<evidence type="ECO:0000256" key="4">
    <source>
        <dbReference type="ARBA" id="ARBA00022692"/>
    </source>
</evidence>
<dbReference type="PANTHER" id="PTHR20961">
    <property type="entry name" value="GLYCOSYLTRANSFERASE"/>
    <property type="match status" value="1"/>
</dbReference>
<proteinExistence type="predicted"/>
<accession>A0AAV6UGZ6</accession>
<evidence type="ECO:0000256" key="5">
    <source>
        <dbReference type="ARBA" id="ARBA00022989"/>
    </source>
</evidence>
<keyword evidence="2" id="KW-0328">Glycosyltransferase</keyword>
<dbReference type="Pfam" id="PF04577">
    <property type="entry name" value="Glyco_transf_61"/>
    <property type="match status" value="1"/>
</dbReference>
<reference evidence="10 11" key="1">
    <citation type="journal article" date="2022" name="Nat. Ecol. Evol.">
        <title>A masculinizing supergene underlies an exaggerated male reproductive morph in a spider.</title>
        <authorList>
            <person name="Hendrickx F."/>
            <person name="De Corte Z."/>
            <person name="Sonet G."/>
            <person name="Van Belleghem S.M."/>
            <person name="Kostlbacher S."/>
            <person name="Vangestel C."/>
        </authorList>
    </citation>
    <scope>NUCLEOTIDE SEQUENCE [LARGE SCALE GENOMIC DNA]</scope>
    <source>
        <strain evidence="10">W744_W776</strain>
    </source>
</reference>
<evidence type="ECO:0000256" key="8">
    <source>
        <dbReference type="SAM" id="SignalP"/>
    </source>
</evidence>
<keyword evidence="5" id="KW-1133">Transmembrane helix</keyword>